<keyword evidence="5" id="KW-0862">Zinc</keyword>
<dbReference type="PROSITE" id="PS50157">
    <property type="entry name" value="ZINC_FINGER_C2H2_2"/>
    <property type="match status" value="9"/>
</dbReference>
<keyword evidence="6" id="KW-0805">Transcription regulation</keyword>
<feature type="compositionally biased region" description="Basic and acidic residues" evidence="10">
    <location>
        <begin position="722"/>
        <end position="738"/>
    </location>
</feature>
<dbReference type="PROSITE" id="PS00028">
    <property type="entry name" value="ZINC_FINGER_C2H2_1"/>
    <property type="match status" value="8"/>
</dbReference>
<evidence type="ECO:0000256" key="5">
    <source>
        <dbReference type="ARBA" id="ARBA00022833"/>
    </source>
</evidence>
<evidence type="ECO:0000256" key="4">
    <source>
        <dbReference type="ARBA" id="ARBA00022771"/>
    </source>
</evidence>
<keyword evidence="2" id="KW-0479">Metal-binding</keyword>
<organism evidence="12 13">
    <name type="scientific">Channa argus</name>
    <name type="common">Northern snakehead</name>
    <name type="synonym">Ophicephalus argus</name>
    <dbReference type="NCBI Taxonomy" id="215402"/>
    <lineage>
        <taxon>Eukaryota</taxon>
        <taxon>Metazoa</taxon>
        <taxon>Chordata</taxon>
        <taxon>Craniata</taxon>
        <taxon>Vertebrata</taxon>
        <taxon>Euteleostomi</taxon>
        <taxon>Actinopterygii</taxon>
        <taxon>Neopterygii</taxon>
        <taxon>Teleostei</taxon>
        <taxon>Neoteleostei</taxon>
        <taxon>Acanthomorphata</taxon>
        <taxon>Anabantaria</taxon>
        <taxon>Anabantiformes</taxon>
        <taxon>Channoidei</taxon>
        <taxon>Channidae</taxon>
        <taxon>Channa</taxon>
    </lineage>
</organism>
<evidence type="ECO:0000259" key="11">
    <source>
        <dbReference type="PROSITE" id="PS50157"/>
    </source>
</evidence>
<dbReference type="SUPFAM" id="SSF57667">
    <property type="entry name" value="beta-beta-alpha zinc fingers"/>
    <property type="match status" value="6"/>
</dbReference>
<feature type="compositionally biased region" description="Basic and acidic residues" evidence="10">
    <location>
        <begin position="245"/>
        <end position="268"/>
    </location>
</feature>
<dbReference type="FunFam" id="3.30.160.60:FF:000706">
    <property type="entry name" value="Zinc finger protein"/>
    <property type="match status" value="1"/>
</dbReference>
<dbReference type="PANTHER" id="PTHR47772:SF13">
    <property type="entry name" value="GASTRULA ZINC FINGER PROTEIN XLCGF49.1-LIKE-RELATED"/>
    <property type="match status" value="1"/>
</dbReference>
<feature type="compositionally biased region" description="Basic residues" evidence="10">
    <location>
        <begin position="269"/>
        <end position="289"/>
    </location>
</feature>
<evidence type="ECO:0000256" key="9">
    <source>
        <dbReference type="PROSITE-ProRule" id="PRU00042"/>
    </source>
</evidence>
<dbReference type="FunFam" id="3.30.160.60:FF:000849">
    <property type="entry name" value="Zinc finger protein 408"/>
    <property type="match status" value="2"/>
</dbReference>
<feature type="domain" description="C2H2-type" evidence="11">
    <location>
        <begin position="460"/>
        <end position="487"/>
    </location>
</feature>
<dbReference type="InterPro" id="IPR013087">
    <property type="entry name" value="Znf_C2H2_type"/>
</dbReference>
<accession>A0A6G1P972</accession>
<feature type="domain" description="C2H2-type" evidence="11">
    <location>
        <begin position="550"/>
        <end position="577"/>
    </location>
</feature>
<reference evidence="13" key="2">
    <citation type="submission" date="2019-02" db="EMBL/GenBank/DDBJ databases">
        <title>Opniocepnalus argus Var Kimnra genome.</title>
        <authorList>
            <person name="Zhou C."/>
            <person name="Xiao S."/>
        </authorList>
    </citation>
    <scope>NUCLEOTIDE SEQUENCE [LARGE SCALE GENOMIC DNA]</scope>
</reference>
<dbReference type="GO" id="GO:0008270">
    <property type="term" value="F:zinc ion binding"/>
    <property type="evidence" value="ECO:0007669"/>
    <property type="project" value="UniProtKB-KW"/>
</dbReference>
<keyword evidence="4 9" id="KW-0863">Zinc-finger</keyword>
<keyword evidence="7" id="KW-0804">Transcription</keyword>
<dbReference type="PANTHER" id="PTHR47772">
    <property type="entry name" value="ZINC FINGER PROTEIN 200"/>
    <property type="match status" value="1"/>
</dbReference>
<feature type="domain" description="C2H2-type" evidence="11">
    <location>
        <begin position="516"/>
        <end position="543"/>
    </location>
</feature>
<name>A0A6G1P972_CHAAH</name>
<dbReference type="FunFam" id="3.30.160.60:FF:000446">
    <property type="entry name" value="Zinc finger protein"/>
    <property type="match status" value="2"/>
</dbReference>
<feature type="compositionally biased region" description="Basic and acidic residues" evidence="10">
    <location>
        <begin position="757"/>
        <end position="778"/>
    </location>
</feature>
<dbReference type="EMBL" id="CM015713">
    <property type="protein sequence ID" value="KAF3686797.1"/>
    <property type="molecule type" value="Genomic_DNA"/>
</dbReference>
<comment type="subcellular location">
    <subcellularLocation>
        <location evidence="1">Nucleus</location>
    </subcellularLocation>
</comment>
<dbReference type="SMART" id="SM00355">
    <property type="entry name" value="ZnF_C2H2"/>
    <property type="match status" value="10"/>
</dbReference>
<evidence type="ECO:0000256" key="10">
    <source>
        <dbReference type="SAM" id="MobiDB-lite"/>
    </source>
</evidence>
<evidence type="ECO:0000256" key="8">
    <source>
        <dbReference type="ARBA" id="ARBA00023242"/>
    </source>
</evidence>
<dbReference type="Proteomes" id="UP000503349">
    <property type="component" value="Chromosome 2"/>
</dbReference>
<feature type="domain" description="C2H2-type" evidence="11">
    <location>
        <begin position="661"/>
        <end position="689"/>
    </location>
</feature>
<evidence type="ECO:0000256" key="1">
    <source>
        <dbReference type="ARBA" id="ARBA00004123"/>
    </source>
</evidence>
<dbReference type="Gene3D" id="3.30.160.60">
    <property type="entry name" value="Classic Zinc Finger"/>
    <property type="match status" value="10"/>
</dbReference>
<dbReference type="AlphaFoldDB" id="A0A6G1P972"/>
<dbReference type="FunFam" id="3.30.160.60:FF:001136">
    <property type="entry name" value="Zinc finger protein 408"/>
    <property type="match status" value="1"/>
</dbReference>
<evidence type="ECO:0000256" key="7">
    <source>
        <dbReference type="ARBA" id="ARBA00023163"/>
    </source>
</evidence>
<feature type="compositionally biased region" description="Polar residues" evidence="10">
    <location>
        <begin position="382"/>
        <end position="394"/>
    </location>
</feature>
<protein>
    <submittedName>
        <fullName evidence="12">Zinc finger protein 408 PR domain zinc finger protein 17</fullName>
    </submittedName>
</protein>
<dbReference type="Pfam" id="PF00096">
    <property type="entry name" value="zf-C2H2"/>
    <property type="match status" value="8"/>
</dbReference>
<evidence type="ECO:0000256" key="2">
    <source>
        <dbReference type="ARBA" id="ARBA00022723"/>
    </source>
</evidence>
<feature type="domain" description="C2H2-type" evidence="11">
    <location>
        <begin position="488"/>
        <end position="515"/>
    </location>
</feature>
<feature type="domain" description="C2H2-type" evidence="11">
    <location>
        <begin position="633"/>
        <end position="660"/>
    </location>
</feature>
<reference evidence="12 13" key="1">
    <citation type="submission" date="2019-02" db="EMBL/GenBank/DDBJ databases">
        <title>Opniocepnalus argus genome.</title>
        <authorList>
            <person name="Zhou C."/>
            <person name="Xiao S."/>
        </authorList>
    </citation>
    <scope>NUCLEOTIDE SEQUENCE [LARGE SCALE GENOMIC DNA]</scope>
    <source>
        <strain evidence="12">OARG1902GOOAL</strain>
        <tissue evidence="12">Muscle</tissue>
    </source>
</reference>
<proteinExistence type="predicted"/>
<evidence type="ECO:0000256" key="6">
    <source>
        <dbReference type="ARBA" id="ARBA00023015"/>
    </source>
</evidence>
<feature type="region of interest" description="Disordered" evidence="10">
    <location>
        <begin position="373"/>
        <end position="394"/>
    </location>
</feature>
<feature type="compositionally biased region" description="Basic and acidic residues" evidence="10">
    <location>
        <begin position="292"/>
        <end position="304"/>
    </location>
</feature>
<keyword evidence="8" id="KW-0539">Nucleus</keyword>
<sequence length="888" mass="99614">MMVTSLKTLQPHDNSLTINTQQQIHVEGLNRAGVNDTCVYQADQMLMANLAPPVPSALASFLSTLIPCGFAVGPSRLYEDRLGLWWVGRSLEAGALLGSEGDTEWSWKYDSDSTAHSRESELTVKCRAGQTNSTEAEEAPEDKAANKKALLQKAVWVSFACQVQSRGQQNVVAQCTCREVCVGECVEVCLCVCQDVQPGTELLLYDDTVEKSQTTDKPDNSVTGNKVQNKKDPQAIIPHTLIIQEMKEDTVDQQKEGTQEGEEEERHRNPNRCLKRSHQTTHRRKKRVQKTMSEKSPDSDRQQDHTTNSQTDRTDVEKVTAGVLAADNKQSHSSATDKQTHTQGPSEPPAVRTSSRLAAKARRVHCLTSRVKRLPACPNPPKQTMGQRQSSTESTVTALSMKILNPNAEAVTTVYDTRAALSGCPEIRERRYRCSSCGKKFYQLSHLKKHQFSHTKEKPFTCEECGKNYTSVESFRAHQMSHRGERPFSCPHCEKSYGLKRDLREHMVLHTGEKPYTCEHCGKAFARRPSLRIHRLLYCSRTIYTQLPKVQCTVCDKLLANSGSLRNHMKLHTGEKPHICQHCGKCFSQKGNLESHLRIHNGEKPYPCTECNQSFSQKPELRRHMFSHTGGGFLCSYCGKSLRDPHSLKSHERLHTGERPHRCPLCGKGYTLATKLRRHIKSAHLMEKPYSCHCGASYTVRQSLLRHQAQHRTEGGPQEQTDGEHDEKTNSSKEEFIHKLVTLSSSHPKPIRGRPKKNLEGYKDEDEVKQRRGRRKVGEKELRQVERNVHVIETSRGGDEEASGNVQHAVVFIHTENLSTPDSTPLLLSSESSLPAETEQELVEVVISEGTEQCIVVHGQQTVGDLLILQEEGNGLCSVAQTVEINTV</sequence>
<keyword evidence="3" id="KW-0677">Repeat</keyword>
<feature type="domain" description="C2H2-type" evidence="11">
    <location>
        <begin position="432"/>
        <end position="459"/>
    </location>
</feature>
<dbReference type="FunFam" id="3.30.160.60:FF:002169">
    <property type="entry name" value="Zgc:174573"/>
    <property type="match status" value="1"/>
</dbReference>
<dbReference type="InterPro" id="IPR036236">
    <property type="entry name" value="Znf_C2H2_sf"/>
</dbReference>
<dbReference type="GO" id="GO:0005634">
    <property type="term" value="C:nucleus"/>
    <property type="evidence" value="ECO:0007669"/>
    <property type="project" value="UniProtKB-SubCell"/>
</dbReference>
<feature type="domain" description="C2H2-type" evidence="11">
    <location>
        <begin position="606"/>
        <end position="630"/>
    </location>
</feature>
<gene>
    <name evidence="12" type="ORF">EXN66_Car002469</name>
</gene>
<evidence type="ECO:0000313" key="12">
    <source>
        <dbReference type="EMBL" id="KAF3686797.1"/>
    </source>
</evidence>
<keyword evidence="13" id="KW-1185">Reference proteome</keyword>
<dbReference type="InterPro" id="IPR050636">
    <property type="entry name" value="C2H2-ZF_domain-containing"/>
</dbReference>
<feature type="region of interest" description="Disordered" evidence="10">
    <location>
        <begin position="708"/>
        <end position="778"/>
    </location>
</feature>
<feature type="compositionally biased region" description="Polar residues" evidence="10">
    <location>
        <begin position="331"/>
        <end position="345"/>
    </location>
</feature>
<evidence type="ECO:0000313" key="13">
    <source>
        <dbReference type="Proteomes" id="UP000503349"/>
    </source>
</evidence>
<feature type="domain" description="C2H2-type" evidence="11">
    <location>
        <begin position="578"/>
        <end position="605"/>
    </location>
</feature>
<dbReference type="FunFam" id="3.30.160.60:FF:000100">
    <property type="entry name" value="Zinc finger 45-like"/>
    <property type="match status" value="1"/>
</dbReference>
<dbReference type="FunFam" id="3.30.160.60:FF:000759">
    <property type="entry name" value="zinc finger protein 16"/>
    <property type="match status" value="1"/>
</dbReference>
<evidence type="ECO:0000256" key="3">
    <source>
        <dbReference type="ARBA" id="ARBA00022737"/>
    </source>
</evidence>
<feature type="region of interest" description="Disordered" evidence="10">
    <location>
        <begin position="211"/>
        <end position="361"/>
    </location>
</feature>